<protein>
    <submittedName>
        <fullName evidence="2">Uncharacterized protein</fullName>
    </submittedName>
</protein>
<dbReference type="RefSeq" id="XP_013905813.1">
    <property type="nucleotide sequence ID" value="XM_014050359.1"/>
</dbReference>
<feature type="compositionally biased region" description="Low complexity" evidence="1">
    <location>
        <begin position="222"/>
        <end position="246"/>
    </location>
</feature>
<dbReference type="KEGG" id="mng:MNEG_1150"/>
<evidence type="ECO:0000313" key="2">
    <source>
        <dbReference type="EMBL" id="KIZ06794.1"/>
    </source>
</evidence>
<feature type="compositionally biased region" description="Low complexity" evidence="1">
    <location>
        <begin position="379"/>
        <end position="399"/>
    </location>
</feature>
<sequence>MAAAGDPYQLTPRAVGALLPALAATGHDPGPLWLAAASAALHFRREAAHRRDVVAALSALAALRHAPAPAVVSDLLARLQGSRENVSRLRGAELVELLAALKRMRYRPSRTFLRLLMEAAVEKLPRMTAAQLAALLRGLSWAGARPGAAWGREFVRRSWAVLPGAGPGALADLLHFALLLRLQPHPRWAHDCLALLRDAQRTALSQRRVAMRTRTAADEAAHTAAAGPDSLQQQQQQQQQQQLAQQPTPPEDSHQQHWRWPDDCDGSGSRDVPGAPPLLTPHQIALSAHALALLPQGGHVAASHRQFLCACIGALQPRAAQLPLRELSYLLYAVGRLRMEVPQGWLQEALEQVHLLTARGPVAGEPRMPQLQHRHQQQERQQQQQEQQHQQVVMGKQQQAPPPRQQRGRSRLAQAADEDAPAAEELAAAFSLMAHFSAAAEPQWVHGALEATAAVRHQLSDEALVHTLVGCAALELSTNPPPDRARAAAADPSGSASGGAGAAAALLRLMSARLASQAAARDMVRLSKVARLLQAHWQRGFPAWYHDLQEQARQALASCASDAASQPARRFVGRAPDTRGL</sequence>
<feature type="region of interest" description="Disordered" evidence="1">
    <location>
        <begin position="207"/>
        <end position="278"/>
    </location>
</feature>
<keyword evidence="3" id="KW-1185">Reference proteome</keyword>
<evidence type="ECO:0000313" key="3">
    <source>
        <dbReference type="Proteomes" id="UP000054498"/>
    </source>
</evidence>
<dbReference type="AlphaFoldDB" id="A0A0D2LK87"/>
<feature type="region of interest" description="Disordered" evidence="1">
    <location>
        <begin position="362"/>
        <end position="420"/>
    </location>
</feature>
<accession>A0A0D2LK87</accession>
<dbReference type="EMBL" id="KK100329">
    <property type="protein sequence ID" value="KIZ06794.1"/>
    <property type="molecule type" value="Genomic_DNA"/>
</dbReference>
<dbReference type="OrthoDB" id="10657582at2759"/>
<dbReference type="Proteomes" id="UP000054498">
    <property type="component" value="Unassembled WGS sequence"/>
</dbReference>
<feature type="compositionally biased region" description="Basic and acidic residues" evidence="1">
    <location>
        <begin position="251"/>
        <end position="262"/>
    </location>
</feature>
<reference evidence="2 3" key="1">
    <citation type="journal article" date="2013" name="BMC Genomics">
        <title>Reconstruction of the lipid metabolism for the microalga Monoraphidium neglectum from its genome sequence reveals characteristics suitable for biofuel production.</title>
        <authorList>
            <person name="Bogen C."/>
            <person name="Al-Dilaimi A."/>
            <person name="Albersmeier A."/>
            <person name="Wichmann J."/>
            <person name="Grundmann M."/>
            <person name="Rupp O."/>
            <person name="Lauersen K.J."/>
            <person name="Blifernez-Klassen O."/>
            <person name="Kalinowski J."/>
            <person name="Goesmann A."/>
            <person name="Mussgnug J.H."/>
            <person name="Kruse O."/>
        </authorList>
    </citation>
    <scope>NUCLEOTIDE SEQUENCE [LARGE SCALE GENOMIC DNA]</scope>
    <source>
        <strain evidence="2 3">SAG 48.87</strain>
    </source>
</reference>
<proteinExistence type="predicted"/>
<name>A0A0D2LK87_9CHLO</name>
<organism evidence="2 3">
    <name type="scientific">Monoraphidium neglectum</name>
    <dbReference type="NCBI Taxonomy" id="145388"/>
    <lineage>
        <taxon>Eukaryota</taxon>
        <taxon>Viridiplantae</taxon>
        <taxon>Chlorophyta</taxon>
        <taxon>core chlorophytes</taxon>
        <taxon>Chlorophyceae</taxon>
        <taxon>CS clade</taxon>
        <taxon>Sphaeropleales</taxon>
        <taxon>Selenastraceae</taxon>
        <taxon>Monoraphidium</taxon>
    </lineage>
</organism>
<evidence type="ECO:0000256" key="1">
    <source>
        <dbReference type="SAM" id="MobiDB-lite"/>
    </source>
</evidence>
<gene>
    <name evidence="2" type="ORF">MNEG_1150</name>
</gene>
<dbReference type="GeneID" id="25728768"/>